<evidence type="ECO:0000259" key="10">
    <source>
        <dbReference type="Pfam" id="PF13660"/>
    </source>
</evidence>
<sequence length="568" mass="60265">MSRFHQTSIVLIVNLEVHSSHRGNPEATHTLCTGAFCKRSLMARVLSLFRPLFLLAPVGVRWATVHRMSLDTRAREVFAAAVEAVRPDVVVRRGLERVGDTILVNGHSFTLRNNLHLVGFGKAVLGMAAEAERIIGDHLVRGVVSVPNGIQETLRQHGKDQMLLKEGSCIKVMEGAKNNLPDSEAQRAAECIKELASTLTQNDLLLVLISGGGSALLPAPIPPISLQEKLDVTRRLAAAGATIQELNSVRRALSLLKGGGLAQCAQPAQVVALILSDVIGDPLDLIASGPTLQTEVCPEEIWAVLDRYGLYAASLPASIKEVLGRSVQRCDATGNQSDRPADVLNTLIGSNGIALECAGRRARELGFRPVVLSPGVCGDVQSVSRLYGLLARFACSREEPPPELPAEILKLGPETGVDSWDLCRAMQVLGEGREQDWGATCLLAGGEPTVQLSGKGRGGRNQELALKVGLELAGMELPPMGPVFLSGGTDGQDGPTEAAGAVTDAGLGEEARTQGLDTKGFLINNDSFTFFSRLSSGQRLLLPGLTGTNVMDVHILLIPPTPVIVAGQ</sequence>
<keyword evidence="12" id="KW-1185">Reference proteome</keyword>
<dbReference type="InterPro" id="IPR038614">
    <property type="entry name" value="GK_N_sf"/>
</dbReference>
<dbReference type="Gene3D" id="3.40.1480.10">
    <property type="entry name" value="MOFRL domain"/>
    <property type="match status" value="1"/>
</dbReference>
<keyword evidence="8" id="KW-0067">ATP-binding</keyword>
<gene>
    <name evidence="11" type="ORF">UPYG_G00174120</name>
</gene>
<dbReference type="EC" id="2.7.1.31" evidence="3"/>
<evidence type="ECO:0000313" key="12">
    <source>
        <dbReference type="Proteomes" id="UP001557470"/>
    </source>
</evidence>
<feature type="domain" description="MOFRL" evidence="9">
    <location>
        <begin position="441"/>
        <end position="552"/>
    </location>
</feature>
<dbReference type="Proteomes" id="UP001557470">
    <property type="component" value="Unassembled WGS sequence"/>
</dbReference>
<accession>A0ABD0WPC7</accession>
<feature type="domain" description="MOFRL-associated" evidence="10">
    <location>
        <begin position="74"/>
        <end position="323"/>
    </location>
</feature>
<dbReference type="InterPro" id="IPR007835">
    <property type="entry name" value="MOFRL"/>
</dbReference>
<evidence type="ECO:0000259" key="9">
    <source>
        <dbReference type="Pfam" id="PF05161"/>
    </source>
</evidence>
<dbReference type="Pfam" id="PF13660">
    <property type="entry name" value="DUF4147"/>
    <property type="match status" value="1"/>
</dbReference>
<keyword evidence="5" id="KW-0808">Transferase</keyword>
<dbReference type="InterPro" id="IPR039760">
    <property type="entry name" value="MOFRL_protein"/>
</dbReference>
<evidence type="ECO:0000256" key="6">
    <source>
        <dbReference type="ARBA" id="ARBA00022741"/>
    </source>
</evidence>
<dbReference type="EMBL" id="JAGEUA010000005">
    <property type="protein sequence ID" value="KAL0978704.1"/>
    <property type="molecule type" value="Genomic_DNA"/>
</dbReference>
<dbReference type="InterPro" id="IPR025286">
    <property type="entry name" value="MOFRL_assoc_dom"/>
</dbReference>
<protein>
    <recommendedName>
        <fullName evidence="4">Glycerate kinase</fullName>
        <ecNumber evidence="3">2.7.1.31</ecNumber>
    </recommendedName>
</protein>
<dbReference type="GO" id="GO:0005524">
    <property type="term" value="F:ATP binding"/>
    <property type="evidence" value="ECO:0007669"/>
    <property type="project" value="UniProtKB-KW"/>
</dbReference>
<keyword evidence="6" id="KW-0547">Nucleotide-binding</keyword>
<evidence type="ECO:0000256" key="5">
    <source>
        <dbReference type="ARBA" id="ARBA00022679"/>
    </source>
</evidence>
<comment type="caution">
    <text evidence="11">The sequence shown here is derived from an EMBL/GenBank/DDBJ whole genome shotgun (WGS) entry which is preliminary data.</text>
</comment>
<dbReference type="PANTHER" id="PTHR12227:SF0">
    <property type="entry name" value="GLYCERATE KINASE"/>
    <property type="match status" value="1"/>
</dbReference>
<evidence type="ECO:0000256" key="2">
    <source>
        <dbReference type="ARBA" id="ARBA00005393"/>
    </source>
</evidence>
<dbReference type="SUPFAM" id="SSF82544">
    <property type="entry name" value="GckA/TtuD-like"/>
    <property type="match status" value="1"/>
</dbReference>
<evidence type="ECO:0000256" key="4">
    <source>
        <dbReference type="ARBA" id="ARBA00020720"/>
    </source>
</evidence>
<reference evidence="11 12" key="1">
    <citation type="submission" date="2024-06" db="EMBL/GenBank/DDBJ databases">
        <authorList>
            <person name="Pan Q."/>
            <person name="Wen M."/>
            <person name="Jouanno E."/>
            <person name="Zahm M."/>
            <person name="Klopp C."/>
            <person name="Cabau C."/>
            <person name="Louis A."/>
            <person name="Berthelot C."/>
            <person name="Parey E."/>
            <person name="Roest Crollius H."/>
            <person name="Montfort J."/>
            <person name="Robinson-Rechavi M."/>
            <person name="Bouchez O."/>
            <person name="Lampietro C."/>
            <person name="Lopez Roques C."/>
            <person name="Donnadieu C."/>
            <person name="Postlethwait J."/>
            <person name="Bobe J."/>
            <person name="Verreycken H."/>
            <person name="Guiguen Y."/>
        </authorList>
    </citation>
    <scope>NUCLEOTIDE SEQUENCE [LARGE SCALE GENOMIC DNA]</scope>
    <source>
        <strain evidence="11">Up_M1</strain>
        <tissue evidence="11">Testis</tissue>
    </source>
</reference>
<proteinExistence type="inferred from homology"/>
<evidence type="ECO:0000256" key="1">
    <source>
        <dbReference type="ARBA" id="ARBA00000694"/>
    </source>
</evidence>
<organism evidence="11 12">
    <name type="scientific">Umbra pygmaea</name>
    <name type="common">Eastern mudminnow</name>
    <dbReference type="NCBI Taxonomy" id="75934"/>
    <lineage>
        <taxon>Eukaryota</taxon>
        <taxon>Metazoa</taxon>
        <taxon>Chordata</taxon>
        <taxon>Craniata</taxon>
        <taxon>Vertebrata</taxon>
        <taxon>Euteleostomi</taxon>
        <taxon>Actinopterygii</taxon>
        <taxon>Neopterygii</taxon>
        <taxon>Teleostei</taxon>
        <taxon>Protacanthopterygii</taxon>
        <taxon>Esociformes</taxon>
        <taxon>Umbridae</taxon>
        <taxon>Umbra</taxon>
    </lineage>
</organism>
<comment type="catalytic activity">
    <reaction evidence="1">
        <text>(R)-glycerate + ATP = (2R)-3-phosphoglycerate + ADP + H(+)</text>
        <dbReference type="Rhea" id="RHEA:23516"/>
        <dbReference type="ChEBI" id="CHEBI:15378"/>
        <dbReference type="ChEBI" id="CHEBI:16659"/>
        <dbReference type="ChEBI" id="CHEBI:30616"/>
        <dbReference type="ChEBI" id="CHEBI:58272"/>
        <dbReference type="ChEBI" id="CHEBI:456216"/>
        <dbReference type="EC" id="2.7.1.31"/>
    </reaction>
</comment>
<comment type="similarity">
    <text evidence="2">Belongs to the glycerate kinase type-2 family.</text>
</comment>
<evidence type="ECO:0000256" key="3">
    <source>
        <dbReference type="ARBA" id="ARBA00012101"/>
    </source>
</evidence>
<evidence type="ECO:0000256" key="7">
    <source>
        <dbReference type="ARBA" id="ARBA00022777"/>
    </source>
</evidence>
<evidence type="ECO:0000313" key="11">
    <source>
        <dbReference type="EMBL" id="KAL0978704.1"/>
    </source>
</evidence>
<dbReference type="AlphaFoldDB" id="A0ABD0WPC7"/>
<dbReference type="PANTHER" id="PTHR12227">
    <property type="entry name" value="GLYCERATE KINASE"/>
    <property type="match status" value="1"/>
</dbReference>
<keyword evidence="7" id="KW-0418">Kinase</keyword>
<dbReference type="FunFam" id="3.40.50.10180:FF:000001">
    <property type="entry name" value="Glycerate kinase"/>
    <property type="match status" value="1"/>
</dbReference>
<dbReference type="InterPro" id="IPR037035">
    <property type="entry name" value="GK-like_C_sf"/>
</dbReference>
<evidence type="ECO:0000256" key="8">
    <source>
        <dbReference type="ARBA" id="ARBA00022840"/>
    </source>
</evidence>
<dbReference type="Pfam" id="PF05161">
    <property type="entry name" value="MOFRL"/>
    <property type="match status" value="1"/>
</dbReference>
<dbReference type="Gene3D" id="3.40.50.10180">
    <property type="entry name" value="Glycerate kinase, MOFRL-like N-terminal domain"/>
    <property type="match status" value="1"/>
</dbReference>
<name>A0ABD0WPC7_UMBPY</name>
<dbReference type="GO" id="GO:0008887">
    <property type="term" value="F:glycerate kinase activity"/>
    <property type="evidence" value="ECO:0007669"/>
    <property type="project" value="UniProtKB-EC"/>
</dbReference>